<organism evidence="1 2">
    <name type="scientific">Neofusicoccum ribis</name>
    <dbReference type="NCBI Taxonomy" id="45134"/>
    <lineage>
        <taxon>Eukaryota</taxon>
        <taxon>Fungi</taxon>
        <taxon>Dikarya</taxon>
        <taxon>Ascomycota</taxon>
        <taxon>Pezizomycotina</taxon>
        <taxon>Dothideomycetes</taxon>
        <taxon>Dothideomycetes incertae sedis</taxon>
        <taxon>Botryosphaeriales</taxon>
        <taxon>Botryosphaeriaceae</taxon>
        <taxon>Neofusicoccum</taxon>
    </lineage>
</organism>
<dbReference type="Gene3D" id="3.40.50.620">
    <property type="entry name" value="HUPs"/>
    <property type="match status" value="1"/>
</dbReference>
<evidence type="ECO:0000313" key="2">
    <source>
        <dbReference type="Proteomes" id="UP001521116"/>
    </source>
</evidence>
<dbReference type="PANTHER" id="PTHR30336:SF20">
    <property type="entry name" value="DUF218 DOMAIN-CONTAINING PROTEIN"/>
    <property type="match status" value="1"/>
</dbReference>
<reference evidence="1 2" key="1">
    <citation type="submission" date="2024-02" db="EMBL/GenBank/DDBJ databases">
        <title>De novo assembly and annotation of 12 fungi associated with fruit tree decline syndrome in Ontario, Canada.</title>
        <authorList>
            <person name="Sulman M."/>
            <person name="Ellouze W."/>
            <person name="Ilyukhin E."/>
        </authorList>
    </citation>
    <scope>NUCLEOTIDE SEQUENCE [LARGE SCALE GENOMIC DNA]</scope>
    <source>
        <strain evidence="1 2">M1-105</strain>
    </source>
</reference>
<dbReference type="PANTHER" id="PTHR30336">
    <property type="entry name" value="INNER MEMBRANE PROTEIN, PROBABLE PERMEASE"/>
    <property type="match status" value="1"/>
</dbReference>
<protein>
    <recommendedName>
        <fullName evidence="3">DUF218 domain-containing protein</fullName>
    </recommendedName>
</protein>
<sequence length="273" mass="29474">MLKDSSPMPDAPAPADVNAIAAFLAAEDVADLRQAEPVDCLVFCVSAVLHSADLLFSALEARPDLTKTLVICGGIGHSTPYLYDAISRHARYQEIYPAMSGLPEARVLMAVFDRFYDSAAVRRAGVTVLVEDRSTNCGANATETRDLLARHHIQTPRTLLVVQDPTMVRPTVASFQKAYEHAGGAPRILGCPTFVPQTQRAGADIAYCTPQVDPAALWQLPRFLDLLLGEVPRLRDDGGGYGPAGKGFIVHVDVPAAVEQAWARVCERVARGR</sequence>
<dbReference type="EMBL" id="JAJVDC020000054">
    <property type="protein sequence ID" value="KAL1629307.1"/>
    <property type="molecule type" value="Genomic_DNA"/>
</dbReference>
<gene>
    <name evidence="1" type="ORF">SLS56_005411</name>
</gene>
<proteinExistence type="predicted"/>
<keyword evidence="2" id="KW-1185">Reference proteome</keyword>
<evidence type="ECO:0000313" key="1">
    <source>
        <dbReference type="EMBL" id="KAL1629307.1"/>
    </source>
</evidence>
<evidence type="ECO:0008006" key="3">
    <source>
        <dbReference type="Google" id="ProtNLM"/>
    </source>
</evidence>
<dbReference type="Gene3D" id="1.10.3620.10">
    <property type="entry name" value="YdcF like domain"/>
    <property type="match status" value="1"/>
</dbReference>
<name>A0ABR3STN2_9PEZI</name>
<accession>A0ABR3STN2</accession>
<dbReference type="Proteomes" id="UP001521116">
    <property type="component" value="Unassembled WGS sequence"/>
</dbReference>
<comment type="caution">
    <text evidence="1">The sequence shown here is derived from an EMBL/GenBank/DDBJ whole genome shotgun (WGS) entry which is preliminary data.</text>
</comment>
<dbReference type="InterPro" id="IPR014729">
    <property type="entry name" value="Rossmann-like_a/b/a_fold"/>
</dbReference>
<dbReference type="InterPro" id="IPR051599">
    <property type="entry name" value="Cell_Envelope_Assoc"/>
</dbReference>